<feature type="domain" description="DNA helicase Pif1-like DEAD-box helicase" evidence="8">
    <location>
        <begin position="856"/>
        <end position="1078"/>
    </location>
</feature>
<keyword evidence="6" id="KW-0227">DNA damage</keyword>
<dbReference type="InterPro" id="IPR010285">
    <property type="entry name" value="DNA_helicase_pif1-like_DEAD"/>
</dbReference>
<keyword evidence="6" id="KW-0547">Nucleotide-binding</keyword>
<proteinExistence type="inferred from homology"/>
<evidence type="ECO:0000313" key="13">
    <source>
        <dbReference type="RefSeq" id="XP_020080859.1"/>
    </source>
</evidence>
<dbReference type="GO" id="GO:0005524">
    <property type="term" value="F:ATP binding"/>
    <property type="evidence" value="ECO:0007669"/>
    <property type="project" value="UniProtKB-KW"/>
</dbReference>
<dbReference type="CDD" id="cd04481">
    <property type="entry name" value="RPA1_DBD_B_like"/>
    <property type="match status" value="1"/>
</dbReference>
<keyword evidence="2" id="KW-0479">Metal-binding</keyword>
<dbReference type="GO" id="GO:0006310">
    <property type="term" value="P:DNA recombination"/>
    <property type="evidence" value="ECO:0007669"/>
    <property type="project" value="UniProtKB-KW"/>
</dbReference>
<keyword evidence="6" id="KW-0234">DNA repair</keyword>
<keyword evidence="4" id="KW-0862">Zinc</keyword>
<dbReference type="OrthoDB" id="662314at2759"/>
<name>A0A6P5EBY4_ANACO</name>
<dbReference type="PANTHER" id="PTHR10492">
    <property type="match status" value="1"/>
</dbReference>
<dbReference type="GeneID" id="109704518"/>
<dbReference type="PANTHER" id="PTHR10492:SF90">
    <property type="entry name" value="ATP-DEPENDENT DNA HELICASE"/>
    <property type="match status" value="1"/>
</dbReference>
<dbReference type="InterPro" id="IPR049163">
    <property type="entry name" value="Pif1-like_2B_dom"/>
</dbReference>
<dbReference type="EC" id="5.6.2.3" evidence="6"/>
<dbReference type="InterPro" id="IPR003871">
    <property type="entry name" value="RFA1B/D_OB_1st"/>
</dbReference>
<comment type="catalytic activity">
    <reaction evidence="6">
        <text>ATP + H2O = ADP + phosphate + H(+)</text>
        <dbReference type="Rhea" id="RHEA:13065"/>
        <dbReference type="ChEBI" id="CHEBI:15377"/>
        <dbReference type="ChEBI" id="CHEBI:15378"/>
        <dbReference type="ChEBI" id="CHEBI:30616"/>
        <dbReference type="ChEBI" id="CHEBI:43474"/>
        <dbReference type="ChEBI" id="CHEBI:456216"/>
        <dbReference type="EC" id="5.6.2.3"/>
    </reaction>
</comment>
<evidence type="ECO:0000259" key="8">
    <source>
        <dbReference type="Pfam" id="PF05970"/>
    </source>
</evidence>
<keyword evidence="5" id="KW-0238">DNA-binding</keyword>
<dbReference type="GO" id="GO:0043139">
    <property type="term" value="F:5'-3' DNA helicase activity"/>
    <property type="evidence" value="ECO:0007669"/>
    <property type="project" value="UniProtKB-EC"/>
</dbReference>
<dbReference type="Pfam" id="PF08646">
    <property type="entry name" value="Rep_fac-A_C"/>
    <property type="match status" value="1"/>
</dbReference>
<reference evidence="12" key="1">
    <citation type="journal article" date="2015" name="Nat. Genet.">
        <title>The pineapple genome and the evolution of CAM photosynthesis.</title>
        <authorList>
            <person name="Ming R."/>
            <person name="VanBuren R."/>
            <person name="Wai C.M."/>
            <person name="Tang H."/>
            <person name="Schatz M.C."/>
            <person name="Bowers J.E."/>
            <person name="Lyons E."/>
            <person name="Wang M.L."/>
            <person name="Chen J."/>
            <person name="Biggers E."/>
            <person name="Zhang J."/>
            <person name="Huang L."/>
            <person name="Zhang L."/>
            <person name="Miao W."/>
            <person name="Zhang J."/>
            <person name="Ye Z."/>
            <person name="Miao C."/>
            <person name="Lin Z."/>
            <person name="Wang H."/>
            <person name="Zhou H."/>
            <person name="Yim W.C."/>
            <person name="Priest H.D."/>
            <person name="Zheng C."/>
            <person name="Woodhouse M."/>
            <person name="Edger P.P."/>
            <person name="Guyot R."/>
            <person name="Guo H.B."/>
            <person name="Guo H."/>
            <person name="Zheng G."/>
            <person name="Singh R."/>
            <person name="Sharma A."/>
            <person name="Min X."/>
            <person name="Zheng Y."/>
            <person name="Lee H."/>
            <person name="Gurtowski J."/>
            <person name="Sedlazeck F.J."/>
            <person name="Harkess A."/>
            <person name="McKain M.R."/>
            <person name="Liao Z."/>
            <person name="Fang J."/>
            <person name="Liu J."/>
            <person name="Zhang X."/>
            <person name="Zhang Q."/>
            <person name="Hu W."/>
            <person name="Qin Y."/>
            <person name="Wang K."/>
            <person name="Chen L.Y."/>
            <person name="Shirley N."/>
            <person name="Lin Y.R."/>
            <person name="Liu L.Y."/>
            <person name="Hernandez A.G."/>
            <person name="Wright C.L."/>
            <person name="Bulone V."/>
            <person name="Tuskan G.A."/>
            <person name="Heath K."/>
            <person name="Zee F."/>
            <person name="Moore P.H."/>
            <person name="Sunkar R."/>
            <person name="Leebens-Mack J.H."/>
            <person name="Mockler T."/>
            <person name="Bennetzen J.L."/>
            <person name="Freeling M."/>
            <person name="Sankoff D."/>
            <person name="Paterson A.H."/>
            <person name="Zhu X."/>
            <person name="Yang X."/>
            <person name="Smith J.A."/>
            <person name="Cushman J.C."/>
            <person name="Paull R.E."/>
            <person name="Yu Q."/>
        </authorList>
    </citation>
    <scope>NUCLEOTIDE SEQUENCE [LARGE SCALE GENOMIC DNA]</scope>
    <source>
        <strain evidence="12">cv. F153</strain>
    </source>
</reference>
<dbReference type="Gene3D" id="3.40.50.300">
    <property type="entry name" value="P-loop containing nucleotide triphosphate hydrolases"/>
    <property type="match status" value="1"/>
</dbReference>
<dbReference type="InterPro" id="IPR025476">
    <property type="entry name" value="Helitron_helicase-like"/>
</dbReference>
<gene>
    <name evidence="13" type="primary">LOC109704518</name>
</gene>
<dbReference type="CDD" id="cd04476">
    <property type="entry name" value="RPA1_DBD_C"/>
    <property type="match status" value="1"/>
</dbReference>
<sequence>MTPTNVSSTSSVDDDDCASVSDIVALVVGFQISCAKVDTEINKRPGPYVFRINGQNHHIMGSLLPTDGHRPKFAQLYIYDTENEISNRIRAIDIDSGVEKISRNIVADLIKMFDDHNVIVKAFRMVRDRFVHNDFIPVRLRLIGARGESLQQYNSPSCAEIAGLIVGDLGSVDRQRDIIVEHKTEGLKRISDLHPSFMAMQYPILFPYGEDGFSLGIRCRETSRRKTNSRQCITMREFYAYRIQNRLREGKTLVRGGKLFQQYIVDAFTCVEEERLQYIRRNQANLRTEIYKGIRDAVVEGDVDGNAIGKRIILPSSFTAGPRYMWPEIRDGLQFINGQKGEDRPDIISRVFKLKLEVLMDDIKKNQYFGKSVAELYTVEFQKRGLPHVHMLIWLHPEHKYLTTSEINAIISAEIPDQINDPIGYASVAKFMIHGPCGLAKPGAPCMIKGRCSKHYPKEYINETVISEDGFPIYRRRNSHLRVLKAGIELDNRFAVPHNLQLVIKYQAHINVEWCNKSRLIKYLFKYINKGPDRSAVVLENNVHYTDGTNEKQYKNIDEIKQYLDCRYLSAYEAIWRLFQFEIHFRHPSVERLTIHLPMMNNVIYHGAQNLINVLNRPNVEKTMFTEWMQTNLNYNDARQLTYAEFPTEWVWHSTDKFWSRRKQGYRIGRIVYIHPNSGELYFLRMLLNIVRGPRSYAEIRTVHGVVHETFRSACDALGLLGDDKEWREAFGEASQWSGSVELRQLFATLVIYCEVADPLKLWNEYWELMADDILYRLKRALGVENLRIPQLELQNHVLFELEVIFNKNSCSLTQYNLPIPNRLIVDGLNNKLLAEELDYNRTELLQEYSELFDGLNSEQKIIYDAVLRSVYQNIGDLIFVYGHGGTGKTYLWKTIIAKLRSEGRIVLAVASSGVASLLLPGGRTAHSRFKIPIKIDDCSICEIKKGTHLANLIAQTSLIIWDEAPMNHKNCFEALDKSLKDIMVTDEPNMCSELFGGKTIILGGDFRQILPVVVGGTKQDILSASLTRSYIWSKCKIFRLSTNMRLLRGSIHGTMDISLLEFSQWVLDVGDGKINAVKLEDEEEPTWIKIPDDLLIKVSKNGIETIVSEIYDHIEENYNDPNYLRDRAIITPRNESVDKVNSYVLSLLQTEGRLYLSSDSICGSSKNAEENSLLYPVEFLNSLTFNGVPNHELLLKVGSPIMLLRNINQSAGLCNGTRLIVTQLAPRVIEAQIFTGNHIGEKILPPAMENVLLSQLSLHQQACKIKVRICRIWESTTPYLKGDIFSLDCLLVDKEEFSMQATIRKQDAEDLKCRITEGKVYVIEKFGVIPTRKKFVAVDRYYMIQLSKSTQLTEVEDDSEGIPLHSFNFSTFYEINKKQYNDSILTDVVGKITAIGEITHRYIGQVLTPIRNLEIEDLDKNTIPATLWDGFATDFDEPNIYEEKKTAPIIIILAGMTIRQGEEPNAIQRITYGGQKIISPLEEMCQNRKIIAELLNLDLSDAEDVKFTCEAKIVEIDTSYGWWYKACHNCKSAMKACDDTFWCARCGNNDQSPVPWYKLSAIVEDSSGVANFTIFGRLVQDLIRIPAQILATAPNSDKFTLPVVKNVQALPKLSIEETYILRHIGKEDMMLKILQTVFSSMKLLRALYLKYYPIKELPNSISNLRHLRICRFWTCKDVDF</sequence>
<evidence type="ECO:0000313" key="12">
    <source>
        <dbReference type="Proteomes" id="UP000515123"/>
    </source>
</evidence>
<dbReference type="Pfam" id="PF21530">
    <property type="entry name" value="Pif1_2B_dom"/>
    <property type="match status" value="1"/>
</dbReference>
<dbReference type="Pfam" id="PF14214">
    <property type="entry name" value="Helitron_like_N"/>
    <property type="match status" value="2"/>
</dbReference>
<dbReference type="GO" id="GO:0006281">
    <property type="term" value="P:DNA repair"/>
    <property type="evidence" value="ECO:0007669"/>
    <property type="project" value="UniProtKB-KW"/>
</dbReference>
<dbReference type="RefSeq" id="XP_020080859.1">
    <property type="nucleotide sequence ID" value="XM_020225270.1"/>
</dbReference>
<comment type="similarity">
    <text evidence="1">Belongs to the replication factor A protein 1 family.</text>
</comment>
<evidence type="ECO:0000256" key="1">
    <source>
        <dbReference type="ARBA" id="ARBA00005690"/>
    </source>
</evidence>
<keyword evidence="6" id="KW-0347">Helicase</keyword>
<dbReference type="InterPro" id="IPR047192">
    <property type="entry name" value="Euk_RPA1_DBD_C"/>
</dbReference>
<protein>
    <recommendedName>
        <fullName evidence="6">ATP-dependent DNA helicase</fullName>
        <ecNumber evidence="6">5.6.2.3</ecNumber>
    </recommendedName>
</protein>
<comment type="cofactor">
    <cofactor evidence="6">
        <name>Mg(2+)</name>
        <dbReference type="ChEBI" id="CHEBI:18420"/>
    </cofactor>
</comment>
<dbReference type="InterPro" id="IPR027417">
    <property type="entry name" value="P-loop_NTPase"/>
</dbReference>
<dbReference type="InterPro" id="IPR013955">
    <property type="entry name" value="Rep_factor-A_C"/>
</dbReference>
<evidence type="ECO:0000256" key="2">
    <source>
        <dbReference type="ARBA" id="ARBA00022723"/>
    </source>
</evidence>
<dbReference type="InterPro" id="IPR012340">
    <property type="entry name" value="NA-bd_OB-fold"/>
</dbReference>
<evidence type="ECO:0000259" key="10">
    <source>
        <dbReference type="Pfam" id="PF14214"/>
    </source>
</evidence>
<evidence type="ECO:0000256" key="3">
    <source>
        <dbReference type="ARBA" id="ARBA00022771"/>
    </source>
</evidence>
<evidence type="ECO:0000259" key="7">
    <source>
        <dbReference type="Pfam" id="PF02721"/>
    </source>
</evidence>
<evidence type="ECO:0000256" key="6">
    <source>
        <dbReference type="RuleBase" id="RU363044"/>
    </source>
</evidence>
<dbReference type="Gene3D" id="2.40.50.140">
    <property type="entry name" value="Nucleic acid-binding proteins"/>
    <property type="match status" value="2"/>
</dbReference>
<evidence type="ECO:0000259" key="9">
    <source>
        <dbReference type="Pfam" id="PF08646"/>
    </source>
</evidence>
<evidence type="ECO:0000256" key="5">
    <source>
        <dbReference type="ARBA" id="ARBA00023125"/>
    </source>
</evidence>
<feature type="domain" description="Helitron helicase-like" evidence="10">
    <location>
        <begin position="238"/>
        <end position="325"/>
    </location>
</feature>
<dbReference type="Proteomes" id="UP000515123">
    <property type="component" value="Unplaced"/>
</dbReference>
<feature type="domain" description="Replication factor A C-terminal" evidence="9">
    <location>
        <begin position="1508"/>
        <end position="1599"/>
    </location>
</feature>
<accession>A0A6P5EBY4</accession>
<feature type="domain" description="Replication protein A 70 kDa DNA-binding subunit B/D first OB fold" evidence="7">
    <location>
        <begin position="1254"/>
        <end position="1355"/>
    </location>
</feature>
<organism evidence="12 13">
    <name type="scientific">Ananas comosus</name>
    <name type="common">Pineapple</name>
    <name type="synonym">Ananas ananas</name>
    <dbReference type="NCBI Taxonomy" id="4615"/>
    <lineage>
        <taxon>Eukaryota</taxon>
        <taxon>Viridiplantae</taxon>
        <taxon>Streptophyta</taxon>
        <taxon>Embryophyta</taxon>
        <taxon>Tracheophyta</taxon>
        <taxon>Spermatophyta</taxon>
        <taxon>Magnoliopsida</taxon>
        <taxon>Liliopsida</taxon>
        <taxon>Poales</taxon>
        <taxon>Bromeliaceae</taxon>
        <taxon>Bromelioideae</taxon>
        <taxon>Ananas</taxon>
    </lineage>
</organism>
<dbReference type="Pfam" id="PF02721">
    <property type="entry name" value="DUF223"/>
    <property type="match status" value="1"/>
</dbReference>
<keyword evidence="6" id="KW-0233">DNA recombination</keyword>
<dbReference type="SUPFAM" id="SSF52540">
    <property type="entry name" value="P-loop containing nucleoside triphosphate hydrolases"/>
    <property type="match status" value="2"/>
</dbReference>
<dbReference type="GO" id="GO:0016787">
    <property type="term" value="F:hydrolase activity"/>
    <property type="evidence" value="ECO:0007669"/>
    <property type="project" value="UniProtKB-KW"/>
</dbReference>
<keyword evidence="3" id="KW-0863">Zinc-finger</keyword>
<feature type="domain" description="DNA helicase Pif1-like 2B" evidence="11">
    <location>
        <begin position="1179"/>
        <end position="1225"/>
    </location>
</feature>
<feature type="domain" description="Helitron helicase-like" evidence="10">
    <location>
        <begin position="326"/>
        <end position="393"/>
    </location>
</feature>
<comment type="similarity">
    <text evidence="6">Belongs to the helicase family.</text>
</comment>
<dbReference type="CDD" id="cd04480">
    <property type="entry name" value="RPA1_DBD_A_like"/>
    <property type="match status" value="1"/>
</dbReference>
<evidence type="ECO:0000256" key="4">
    <source>
        <dbReference type="ARBA" id="ARBA00022833"/>
    </source>
</evidence>
<dbReference type="GO" id="GO:0008270">
    <property type="term" value="F:zinc ion binding"/>
    <property type="evidence" value="ECO:0007669"/>
    <property type="project" value="UniProtKB-KW"/>
</dbReference>
<reference evidence="13" key="2">
    <citation type="submission" date="2025-08" db="UniProtKB">
        <authorList>
            <consortium name="RefSeq"/>
        </authorList>
    </citation>
    <scope>IDENTIFICATION</scope>
    <source>
        <tissue evidence="13">Leaf</tissue>
    </source>
</reference>
<keyword evidence="6" id="KW-0067">ATP-binding</keyword>
<dbReference type="Pfam" id="PF05970">
    <property type="entry name" value="PIF1"/>
    <property type="match status" value="1"/>
</dbReference>
<dbReference type="GO" id="GO:0003677">
    <property type="term" value="F:DNA binding"/>
    <property type="evidence" value="ECO:0007669"/>
    <property type="project" value="UniProtKB-KW"/>
</dbReference>
<dbReference type="GO" id="GO:0000723">
    <property type="term" value="P:telomere maintenance"/>
    <property type="evidence" value="ECO:0007669"/>
    <property type="project" value="InterPro"/>
</dbReference>
<evidence type="ECO:0000259" key="11">
    <source>
        <dbReference type="Pfam" id="PF21530"/>
    </source>
</evidence>
<keyword evidence="6" id="KW-0378">Hydrolase</keyword>
<keyword evidence="12" id="KW-1185">Reference proteome</keyword>
<dbReference type="SUPFAM" id="SSF50249">
    <property type="entry name" value="Nucleic acid-binding proteins"/>
    <property type="match status" value="3"/>
</dbReference>